<dbReference type="EMBL" id="ABNSCA010000003">
    <property type="protein sequence ID" value="ELN6932432.1"/>
    <property type="molecule type" value="Genomic_DNA"/>
</dbReference>
<evidence type="ECO:0000313" key="3">
    <source>
        <dbReference type="Proteomes" id="UP000029994"/>
    </source>
</evidence>
<proteinExistence type="predicted"/>
<dbReference type="Gene3D" id="1.10.260.40">
    <property type="entry name" value="lambda repressor-like DNA-binding domains"/>
    <property type="match status" value="1"/>
</dbReference>
<dbReference type="GeneID" id="43683469"/>
<dbReference type="EMBL" id="JMCG01000001">
    <property type="protein sequence ID" value="KGK11575.1"/>
    <property type="molecule type" value="Genomic_DNA"/>
</dbReference>
<dbReference type="GO" id="GO:0003677">
    <property type="term" value="F:DNA binding"/>
    <property type="evidence" value="ECO:0007669"/>
    <property type="project" value="InterPro"/>
</dbReference>
<sequence>MEFTEQDRIALYDLWMSQKAKMHITQMEMTKRLGLNHHEFSSLLRGNAPLTLGFVHQLCEQLHVQPAKVIPSLSQRNLSDSQSIFLQSRVTVDGVIKNVFVDGNQVVIEYEHQLN</sequence>
<dbReference type="SUPFAM" id="SSF47413">
    <property type="entry name" value="lambda repressor-like DNA-binding domains"/>
    <property type="match status" value="1"/>
</dbReference>
<dbReference type="eggNOG" id="ENOG5031UJJ">
    <property type="taxonomic scope" value="Bacteria"/>
</dbReference>
<reference evidence="1" key="2">
    <citation type="submission" date="2023-10" db="EMBL/GenBank/DDBJ databases">
        <authorList>
            <consortium name="PulseNet: The National Subtyping Network for Foodborne Disease Surveillance"/>
        </authorList>
    </citation>
    <scope>NUCLEOTIDE SEQUENCE</scope>
    <source>
        <strain evidence="1">PNUSAV004886</strain>
    </source>
</reference>
<accession>A0A099M7C2</accession>
<name>A0A099M7C2_9VIBR</name>
<dbReference type="Proteomes" id="UP000029994">
    <property type="component" value="Unassembled WGS sequence"/>
</dbReference>
<evidence type="ECO:0000313" key="2">
    <source>
        <dbReference type="EMBL" id="KGK11575.1"/>
    </source>
</evidence>
<dbReference type="InterPro" id="IPR010982">
    <property type="entry name" value="Lambda_DNA-bd_dom_sf"/>
</dbReference>
<dbReference type="Proteomes" id="UP001253463">
    <property type="component" value="Unassembled WGS sequence"/>
</dbReference>
<protein>
    <submittedName>
        <fullName evidence="1">XRE family transcriptional regulator</fullName>
    </submittedName>
</protein>
<dbReference type="RefSeq" id="WP_039427092.1">
    <property type="nucleotide sequence ID" value="NZ_CAWPVW010000026.1"/>
</dbReference>
<keyword evidence="3" id="KW-1185">Reference proteome</keyword>
<organism evidence="2 3">
    <name type="scientific">Vibrio navarrensis</name>
    <dbReference type="NCBI Taxonomy" id="29495"/>
    <lineage>
        <taxon>Bacteria</taxon>
        <taxon>Pseudomonadati</taxon>
        <taxon>Pseudomonadota</taxon>
        <taxon>Gammaproteobacteria</taxon>
        <taxon>Vibrionales</taxon>
        <taxon>Vibrionaceae</taxon>
        <taxon>Vibrio</taxon>
    </lineage>
</organism>
<comment type="caution">
    <text evidence="2">The sequence shown here is derived from an EMBL/GenBank/DDBJ whole genome shotgun (WGS) entry which is preliminary data.</text>
</comment>
<gene>
    <name evidence="2" type="ORF">EA26_09760</name>
    <name evidence="1" type="ORF">RZY48_001819</name>
</gene>
<evidence type="ECO:0000313" key="1">
    <source>
        <dbReference type="EMBL" id="ELN6932432.1"/>
    </source>
</evidence>
<dbReference type="AlphaFoldDB" id="A0A099M7C2"/>
<reference evidence="2 3" key="1">
    <citation type="submission" date="2014-04" db="EMBL/GenBank/DDBJ databases">
        <title>Genome sequencing of Vibrio navarrensis strains.</title>
        <authorList>
            <person name="Gladney L.M."/>
            <person name="Katz L.S."/>
            <person name="Marino-Ramirez L."/>
            <person name="Jordan I.K."/>
        </authorList>
    </citation>
    <scope>NUCLEOTIDE SEQUENCE [LARGE SCALE GENOMIC DNA]</scope>
    <source>
        <strain evidence="2 3">ATCC 51183</strain>
    </source>
</reference>